<accession>A0ABD0VWV7</accession>
<keyword evidence="7" id="KW-1185">Reference proteome</keyword>
<dbReference type="Proteomes" id="UP001552299">
    <property type="component" value="Unassembled WGS sequence"/>
</dbReference>
<organism evidence="6 7">
    <name type="scientific">Dendrobium thyrsiflorum</name>
    <name type="common">Pinecone-like raceme dendrobium</name>
    <name type="synonym">Orchid</name>
    <dbReference type="NCBI Taxonomy" id="117978"/>
    <lineage>
        <taxon>Eukaryota</taxon>
        <taxon>Viridiplantae</taxon>
        <taxon>Streptophyta</taxon>
        <taxon>Embryophyta</taxon>
        <taxon>Tracheophyta</taxon>
        <taxon>Spermatophyta</taxon>
        <taxon>Magnoliopsida</taxon>
        <taxon>Liliopsida</taxon>
        <taxon>Asparagales</taxon>
        <taxon>Orchidaceae</taxon>
        <taxon>Epidendroideae</taxon>
        <taxon>Malaxideae</taxon>
        <taxon>Dendrobiinae</taxon>
        <taxon>Dendrobium</taxon>
    </lineage>
</organism>
<evidence type="ECO:0000256" key="4">
    <source>
        <dbReference type="SAM" id="MobiDB-lite"/>
    </source>
</evidence>
<dbReference type="GO" id="GO:0005576">
    <property type="term" value="C:extracellular region"/>
    <property type="evidence" value="ECO:0007669"/>
    <property type="project" value="UniProtKB-SubCell"/>
</dbReference>
<evidence type="ECO:0000256" key="1">
    <source>
        <dbReference type="ARBA" id="ARBA00004239"/>
    </source>
</evidence>
<evidence type="ECO:0000256" key="3">
    <source>
        <dbReference type="ARBA" id="ARBA00022729"/>
    </source>
</evidence>
<dbReference type="AlphaFoldDB" id="A0ABD0VWV7"/>
<sequence>MDWLLRRTLGLTLLLLLLASSCCHGTRNMEAFNSRWPELPRNPKFFFGFLPKAMPIPPSGPAKQHNSTGLQTSGRA</sequence>
<dbReference type="PANTHER" id="PTHR33599">
    <property type="entry name" value="PROTEIN IDA-LIKE 5"/>
    <property type="match status" value="1"/>
</dbReference>
<name>A0ABD0VWV7_DENTH</name>
<reference evidence="6 7" key="1">
    <citation type="journal article" date="2024" name="Plant Biotechnol. J.">
        <title>Dendrobium thyrsiflorum genome and its molecular insights into genes involved in important horticultural traits.</title>
        <authorList>
            <person name="Chen B."/>
            <person name="Wang J.Y."/>
            <person name="Zheng P.J."/>
            <person name="Li K.L."/>
            <person name="Liang Y.M."/>
            <person name="Chen X.F."/>
            <person name="Zhang C."/>
            <person name="Zhao X."/>
            <person name="He X."/>
            <person name="Zhang G.Q."/>
            <person name="Liu Z.J."/>
            <person name="Xu Q."/>
        </authorList>
    </citation>
    <scope>NUCLEOTIDE SEQUENCE [LARGE SCALE GENOMIC DNA]</scope>
    <source>
        <strain evidence="6">GZMU011</strain>
    </source>
</reference>
<dbReference type="GO" id="GO:0010227">
    <property type="term" value="P:floral organ abscission"/>
    <property type="evidence" value="ECO:0007669"/>
    <property type="project" value="UniProtKB-ARBA"/>
</dbReference>
<evidence type="ECO:0000313" key="6">
    <source>
        <dbReference type="EMBL" id="KAL0927117.1"/>
    </source>
</evidence>
<feature type="compositionally biased region" description="Polar residues" evidence="4">
    <location>
        <begin position="64"/>
        <end position="76"/>
    </location>
</feature>
<dbReference type="EMBL" id="JANQDX010000002">
    <property type="protein sequence ID" value="KAL0927117.1"/>
    <property type="molecule type" value="Genomic_DNA"/>
</dbReference>
<dbReference type="InterPro" id="IPR039639">
    <property type="entry name" value="IDA-like"/>
</dbReference>
<comment type="caution">
    <text evidence="6">The sequence shown here is derived from an EMBL/GenBank/DDBJ whole genome shotgun (WGS) entry which is preliminary data.</text>
</comment>
<feature type="signal peptide" evidence="5">
    <location>
        <begin position="1"/>
        <end position="25"/>
    </location>
</feature>
<dbReference type="PANTHER" id="PTHR33599:SF20">
    <property type="entry name" value="PROTEIN IDA"/>
    <property type="match status" value="1"/>
</dbReference>
<feature type="chain" id="PRO_5044747906" evidence="5">
    <location>
        <begin position="26"/>
        <end position="76"/>
    </location>
</feature>
<dbReference type="PROSITE" id="PS51257">
    <property type="entry name" value="PROKAR_LIPOPROTEIN"/>
    <property type="match status" value="1"/>
</dbReference>
<protein>
    <submittedName>
        <fullName evidence="6">Uncharacterized protein</fullName>
    </submittedName>
</protein>
<comment type="subcellular location">
    <subcellularLocation>
        <location evidence="1">Secreted</location>
        <location evidence="1">Extracellular space</location>
    </subcellularLocation>
</comment>
<keyword evidence="3 5" id="KW-0732">Signal</keyword>
<keyword evidence="2" id="KW-0964">Secreted</keyword>
<evidence type="ECO:0000256" key="2">
    <source>
        <dbReference type="ARBA" id="ARBA00022525"/>
    </source>
</evidence>
<proteinExistence type="predicted"/>
<evidence type="ECO:0000256" key="5">
    <source>
        <dbReference type="SAM" id="SignalP"/>
    </source>
</evidence>
<evidence type="ECO:0000313" key="7">
    <source>
        <dbReference type="Proteomes" id="UP001552299"/>
    </source>
</evidence>
<gene>
    <name evidence="6" type="ORF">M5K25_001275</name>
</gene>
<feature type="region of interest" description="Disordered" evidence="4">
    <location>
        <begin position="55"/>
        <end position="76"/>
    </location>
</feature>